<dbReference type="PANTHER" id="PTHR40278">
    <property type="entry name" value="DNA UTILIZATION PROTEIN HOFN"/>
    <property type="match status" value="1"/>
</dbReference>
<feature type="transmembrane region" description="Helical" evidence="2">
    <location>
        <begin position="21"/>
        <end position="43"/>
    </location>
</feature>
<gene>
    <name evidence="3" type="ORF">CUZ56_00879</name>
</gene>
<dbReference type="GO" id="GO:0043683">
    <property type="term" value="P:type IV pilus assembly"/>
    <property type="evidence" value="ECO:0007669"/>
    <property type="project" value="TreeGrafter"/>
</dbReference>
<reference evidence="3 4" key="1">
    <citation type="submission" date="2018-01" db="EMBL/GenBank/DDBJ databases">
        <title>Saezia sanguinis gen. nov., sp. nov., in the order Burkholderiales isolated from human blood.</title>
        <authorList>
            <person name="Medina-Pascual M.J."/>
            <person name="Valdezate S."/>
            <person name="Monzon S."/>
            <person name="Cuesta I."/>
            <person name="Carrasco G."/>
            <person name="Villalon P."/>
            <person name="Saez-Nieto J.A."/>
        </authorList>
    </citation>
    <scope>NUCLEOTIDE SEQUENCE [LARGE SCALE GENOMIC DNA]</scope>
    <source>
        <strain evidence="3 4">CNM695-12</strain>
    </source>
</reference>
<dbReference type="PANTHER" id="PTHR40278:SF2">
    <property type="entry name" value="TYPE IV PILUS INNER MEMBRANE COMPONENT PILN"/>
    <property type="match status" value="1"/>
</dbReference>
<dbReference type="Pfam" id="PF05137">
    <property type="entry name" value="PilN"/>
    <property type="match status" value="1"/>
</dbReference>
<keyword evidence="2" id="KW-0472">Membrane</keyword>
<keyword evidence="2" id="KW-0812">Transmembrane</keyword>
<evidence type="ECO:0000313" key="4">
    <source>
        <dbReference type="Proteomes" id="UP000286947"/>
    </source>
</evidence>
<feature type="coiled-coil region" evidence="1">
    <location>
        <begin position="57"/>
        <end position="91"/>
    </location>
</feature>
<dbReference type="InterPro" id="IPR007813">
    <property type="entry name" value="PilN"/>
</dbReference>
<sequence length="196" mass="22227">MILINLLPHREEARKKLREGFYANVGMAFVIGLVIVAGAWFALDMMKNAQSTRNEYLTQRNAELDRQIVQIKALNEEITALQARQTAVENLQSDRNLAVHWMEELARQTPDGIFLTKAQQRELSLTIEGVTLSNDRVSEFLAKTAAGRSNWMTNSQWIGSIEAKNMQLAPNEPARRVFTFSMQFDLVRENATNAGM</sequence>
<dbReference type="EMBL" id="PQSP01000002">
    <property type="protein sequence ID" value="RUS66942.1"/>
    <property type="molecule type" value="Genomic_DNA"/>
</dbReference>
<dbReference type="OrthoDB" id="5296173at2"/>
<dbReference type="RefSeq" id="WP_126978623.1">
    <property type="nucleotide sequence ID" value="NZ_CAWUGC010000014.1"/>
</dbReference>
<keyword evidence="4" id="KW-1185">Reference proteome</keyword>
<keyword evidence="2" id="KW-1133">Transmembrane helix</keyword>
<organism evidence="3 4">
    <name type="scientific">Saezia sanguinis</name>
    <dbReference type="NCBI Taxonomy" id="1965230"/>
    <lineage>
        <taxon>Bacteria</taxon>
        <taxon>Pseudomonadati</taxon>
        <taxon>Pseudomonadota</taxon>
        <taxon>Betaproteobacteria</taxon>
        <taxon>Burkholderiales</taxon>
        <taxon>Saeziaceae</taxon>
        <taxon>Saezia</taxon>
    </lineage>
</organism>
<dbReference type="InterPro" id="IPR052534">
    <property type="entry name" value="Extracell_DNA_Util/SecSys_Comp"/>
</dbReference>
<evidence type="ECO:0000256" key="1">
    <source>
        <dbReference type="SAM" id="Coils"/>
    </source>
</evidence>
<proteinExistence type="predicted"/>
<dbReference type="Proteomes" id="UP000286947">
    <property type="component" value="Unassembled WGS sequence"/>
</dbReference>
<protein>
    <submittedName>
        <fullName evidence="3">Uncharacterized protein</fullName>
    </submittedName>
</protein>
<name>A0A433SDY7_9BURK</name>
<evidence type="ECO:0000313" key="3">
    <source>
        <dbReference type="EMBL" id="RUS66942.1"/>
    </source>
</evidence>
<comment type="caution">
    <text evidence="3">The sequence shown here is derived from an EMBL/GenBank/DDBJ whole genome shotgun (WGS) entry which is preliminary data.</text>
</comment>
<dbReference type="GO" id="GO:0043107">
    <property type="term" value="P:type IV pilus-dependent motility"/>
    <property type="evidence" value="ECO:0007669"/>
    <property type="project" value="TreeGrafter"/>
</dbReference>
<accession>A0A433SDY7</accession>
<evidence type="ECO:0000256" key="2">
    <source>
        <dbReference type="SAM" id="Phobius"/>
    </source>
</evidence>
<dbReference type="AlphaFoldDB" id="A0A433SDY7"/>
<keyword evidence="1" id="KW-0175">Coiled coil</keyword>